<name>A0A8S1F0I9_9PELO</name>
<evidence type="ECO:0000313" key="3">
    <source>
        <dbReference type="Proteomes" id="UP000494206"/>
    </source>
</evidence>
<keyword evidence="3" id="KW-1185">Reference proteome</keyword>
<feature type="transmembrane region" description="Helical" evidence="1">
    <location>
        <begin position="102"/>
        <end position="122"/>
    </location>
</feature>
<evidence type="ECO:0000313" key="2">
    <source>
        <dbReference type="EMBL" id="CAB3405203.1"/>
    </source>
</evidence>
<feature type="transmembrane region" description="Helical" evidence="1">
    <location>
        <begin position="45"/>
        <end position="62"/>
    </location>
</feature>
<keyword evidence="1" id="KW-0812">Transmembrane</keyword>
<sequence length="176" mass="20298">MIIRNILIIIDGPLLPTIILLQAIQRYVVLFMSDDYHRYVTGKPLKVYLFASIVLSMIYVLSTHMDHPKLESLTAEMCQVKLVLGIAVSSKYRMSTGVSIQVHFRLFIIIYHVLIGELRFFLFDIDAICNYQNEMIFFPLGYIFGNVDRLKRIRAIFVATRVSSDDSQFAETSLHT</sequence>
<keyword evidence="1" id="KW-1133">Transmembrane helix</keyword>
<evidence type="ECO:0000256" key="1">
    <source>
        <dbReference type="SAM" id="Phobius"/>
    </source>
</evidence>
<proteinExistence type="predicted"/>
<accession>A0A8S1F0I9</accession>
<dbReference type="Proteomes" id="UP000494206">
    <property type="component" value="Unassembled WGS sequence"/>
</dbReference>
<reference evidence="2 3" key="1">
    <citation type="submission" date="2020-04" db="EMBL/GenBank/DDBJ databases">
        <authorList>
            <person name="Laetsch R D."/>
            <person name="Stevens L."/>
            <person name="Kumar S."/>
            <person name="Blaxter L. M."/>
        </authorList>
    </citation>
    <scope>NUCLEOTIDE SEQUENCE [LARGE SCALE GENOMIC DNA]</scope>
</reference>
<dbReference type="EMBL" id="CADEPM010000004">
    <property type="protein sequence ID" value="CAB3405203.1"/>
    <property type="molecule type" value="Genomic_DNA"/>
</dbReference>
<keyword evidence="1" id="KW-0472">Membrane</keyword>
<comment type="caution">
    <text evidence="2">The sequence shown here is derived from an EMBL/GenBank/DDBJ whole genome shotgun (WGS) entry which is preliminary data.</text>
</comment>
<gene>
    <name evidence="2" type="ORF">CBOVIS_LOCUS7428</name>
</gene>
<protein>
    <submittedName>
        <fullName evidence="2">Uncharacterized protein</fullName>
    </submittedName>
</protein>
<dbReference type="AlphaFoldDB" id="A0A8S1F0I9"/>
<organism evidence="2 3">
    <name type="scientific">Caenorhabditis bovis</name>
    <dbReference type="NCBI Taxonomy" id="2654633"/>
    <lineage>
        <taxon>Eukaryota</taxon>
        <taxon>Metazoa</taxon>
        <taxon>Ecdysozoa</taxon>
        <taxon>Nematoda</taxon>
        <taxon>Chromadorea</taxon>
        <taxon>Rhabditida</taxon>
        <taxon>Rhabditina</taxon>
        <taxon>Rhabditomorpha</taxon>
        <taxon>Rhabditoidea</taxon>
        <taxon>Rhabditidae</taxon>
        <taxon>Peloderinae</taxon>
        <taxon>Caenorhabditis</taxon>
    </lineage>
</organism>